<dbReference type="InterPro" id="IPR006311">
    <property type="entry name" value="TAT_signal"/>
</dbReference>
<proteinExistence type="predicted"/>
<dbReference type="SUPFAM" id="SSF53850">
    <property type="entry name" value="Periplasmic binding protein-like II"/>
    <property type="match status" value="1"/>
</dbReference>
<keyword evidence="1" id="KW-0732">Signal</keyword>
<organism evidence="2 3">
    <name type="scientific">Roseateles saccharophilus</name>
    <name type="common">Pseudomonas saccharophila</name>
    <dbReference type="NCBI Taxonomy" id="304"/>
    <lineage>
        <taxon>Bacteria</taxon>
        <taxon>Pseudomonadati</taxon>
        <taxon>Pseudomonadota</taxon>
        <taxon>Betaproteobacteria</taxon>
        <taxon>Burkholderiales</taxon>
        <taxon>Sphaerotilaceae</taxon>
        <taxon>Roseateles</taxon>
    </lineage>
</organism>
<dbReference type="PROSITE" id="PS51318">
    <property type="entry name" value="TAT"/>
    <property type="match status" value="1"/>
</dbReference>
<feature type="chain" id="PRO_5020760836" evidence="1">
    <location>
        <begin position="22"/>
        <end position="254"/>
    </location>
</feature>
<feature type="signal peptide" evidence="1">
    <location>
        <begin position="1"/>
        <end position="21"/>
    </location>
</feature>
<evidence type="ECO:0000313" key="2">
    <source>
        <dbReference type="EMBL" id="TCU97403.1"/>
    </source>
</evidence>
<protein>
    <submittedName>
        <fullName evidence="2">Extracellular solute-binding protein (Family 3)</fullName>
    </submittedName>
</protein>
<sequence length="254" mass="27267">MMRRRSLLAAPLALAAARAGAVESPRASARAGAVLKCNVGGDGPPDFCVDYIRALQRVDPALQLTGLEEALPMARVEADLAAERLDLFFALLKTRERAARFGFVEAPALYNVRHQVAVRADDRIDVRGFDDIRALGAQGVVLATRASGCLSFLAEQPGLIVDAGAADNLQNLRKLLGGRGRFFYQADATLRHLVEAEGLQDRVRILPAVFHADAELLAHAPGLAPERLARITAAMRALELNGTAARLRSAYGLL</sequence>
<evidence type="ECO:0000313" key="3">
    <source>
        <dbReference type="Proteomes" id="UP000295110"/>
    </source>
</evidence>
<dbReference type="OrthoDB" id="8771874at2"/>
<dbReference type="Proteomes" id="UP000295110">
    <property type="component" value="Unassembled WGS sequence"/>
</dbReference>
<dbReference type="Gene3D" id="3.40.190.10">
    <property type="entry name" value="Periplasmic binding protein-like II"/>
    <property type="match status" value="2"/>
</dbReference>
<dbReference type="AlphaFoldDB" id="A0A4R3V2D0"/>
<comment type="caution">
    <text evidence="2">The sequence shown here is derived from an EMBL/GenBank/DDBJ whole genome shotgun (WGS) entry which is preliminary data.</text>
</comment>
<gene>
    <name evidence="2" type="ORF">EV671_101178</name>
</gene>
<dbReference type="EMBL" id="SMBU01000011">
    <property type="protein sequence ID" value="TCU97403.1"/>
    <property type="molecule type" value="Genomic_DNA"/>
</dbReference>
<reference evidence="2 3" key="1">
    <citation type="submission" date="2019-03" db="EMBL/GenBank/DDBJ databases">
        <title>Genomic Encyclopedia of Type Strains, Phase IV (KMG-IV): sequencing the most valuable type-strain genomes for metagenomic binning, comparative biology and taxonomic classification.</title>
        <authorList>
            <person name="Goeker M."/>
        </authorList>
    </citation>
    <scope>NUCLEOTIDE SEQUENCE [LARGE SCALE GENOMIC DNA]</scope>
    <source>
        <strain evidence="2 3">DSM 654</strain>
    </source>
</reference>
<dbReference type="RefSeq" id="WP_132571488.1">
    <property type="nucleotide sequence ID" value="NZ_CBCSGL010000053.1"/>
</dbReference>
<keyword evidence="3" id="KW-1185">Reference proteome</keyword>
<accession>A0A4R3V2D0</accession>
<name>A0A4R3V2D0_ROSSA</name>
<evidence type="ECO:0000256" key="1">
    <source>
        <dbReference type="SAM" id="SignalP"/>
    </source>
</evidence>